<dbReference type="EMBL" id="CP060635">
    <property type="protein sequence ID" value="QNM08771.1"/>
    <property type="molecule type" value="Genomic_DNA"/>
</dbReference>
<dbReference type="Gene3D" id="1.10.10.10">
    <property type="entry name" value="Winged helix-like DNA-binding domain superfamily/Winged helix DNA-binding domain"/>
    <property type="match status" value="1"/>
</dbReference>
<proteinExistence type="predicted"/>
<evidence type="ECO:0000313" key="5">
    <source>
        <dbReference type="EMBL" id="QNM08771.1"/>
    </source>
</evidence>
<evidence type="ECO:0000256" key="2">
    <source>
        <dbReference type="ARBA" id="ARBA00023125"/>
    </source>
</evidence>
<dbReference type="KEGG" id="whj:H9Q79_00145"/>
<dbReference type="GO" id="GO:0006355">
    <property type="term" value="P:regulation of DNA-templated transcription"/>
    <property type="evidence" value="ECO:0007669"/>
    <property type="project" value="InterPro"/>
</dbReference>
<dbReference type="SUPFAM" id="SSF46785">
    <property type="entry name" value="Winged helix' DNA-binding domain"/>
    <property type="match status" value="1"/>
</dbReference>
<dbReference type="InterPro" id="IPR018490">
    <property type="entry name" value="cNMP-bd_dom_sf"/>
</dbReference>
<gene>
    <name evidence="5" type="ORF">H9Q79_00145</name>
</gene>
<organism evidence="5 6">
    <name type="scientific">Wansuia hejianensis</name>
    <dbReference type="NCBI Taxonomy" id="2763667"/>
    <lineage>
        <taxon>Bacteria</taxon>
        <taxon>Bacillati</taxon>
        <taxon>Bacillota</taxon>
        <taxon>Clostridia</taxon>
        <taxon>Lachnospirales</taxon>
        <taxon>Lachnospiraceae</taxon>
        <taxon>Wansuia</taxon>
    </lineage>
</organism>
<keyword evidence="2" id="KW-0238">DNA-binding</keyword>
<keyword evidence="6" id="KW-1185">Reference proteome</keyword>
<reference evidence="5 6" key="1">
    <citation type="submission" date="2020-08" db="EMBL/GenBank/DDBJ databases">
        <authorList>
            <person name="Liu C."/>
            <person name="Sun Q."/>
        </authorList>
    </citation>
    <scope>NUCLEOTIDE SEQUENCE [LARGE SCALE GENOMIC DNA]</scope>
    <source>
        <strain evidence="5 6">NSJ-29</strain>
    </source>
</reference>
<evidence type="ECO:0000313" key="6">
    <source>
        <dbReference type="Proteomes" id="UP000515860"/>
    </source>
</evidence>
<dbReference type="InterPro" id="IPR036390">
    <property type="entry name" value="WH_DNA-bd_sf"/>
</dbReference>
<keyword evidence="1" id="KW-0805">Transcription regulation</keyword>
<feature type="domain" description="HTH crp-type" evidence="4">
    <location>
        <begin position="149"/>
        <end position="215"/>
    </location>
</feature>
<dbReference type="Proteomes" id="UP000515860">
    <property type="component" value="Chromosome"/>
</dbReference>
<dbReference type="InterPro" id="IPR014710">
    <property type="entry name" value="RmlC-like_jellyroll"/>
</dbReference>
<evidence type="ECO:0000256" key="1">
    <source>
        <dbReference type="ARBA" id="ARBA00023015"/>
    </source>
</evidence>
<evidence type="ECO:0000256" key="3">
    <source>
        <dbReference type="ARBA" id="ARBA00023163"/>
    </source>
</evidence>
<dbReference type="Pfam" id="PF00027">
    <property type="entry name" value="cNMP_binding"/>
    <property type="match status" value="1"/>
</dbReference>
<accession>A0A7G9GD89</accession>
<dbReference type="GO" id="GO:0003677">
    <property type="term" value="F:DNA binding"/>
    <property type="evidence" value="ECO:0007669"/>
    <property type="project" value="UniProtKB-KW"/>
</dbReference>
<dbReference type="InterPro" id="IPR000595">
    <property type="entry name" value="cNMP-bd_dom"/>
</dbReference>
<dbReference type="AlphaFoldDB" id="A0A7G9GD89"/>
<evidence type="ECO:0000259" key="4">
    <source>
        <dbReference type="PROSITE" id="PS51063"/>
    </source>
</evidence>
<dbReference type="SMART" id="SM00419">
    <property type="entry name" value="HTH_CRP"/>
    <property type="match status" value="1"/>
</dbReference>
<name>A0A7G9GD89_9FIRM</name>
<dbReference type="RefSeq" id="WP_118645700.1">
    <property type="nucleotide sequence ID" value="NZ_CP060635.1"/>
</dbReference>
<sequence>MEQTDLNLKNLPYWNSLSEDEKTFVRAHSAVHAYQKGALIHSGGCECLGMLLVLRGEIRTYILSEEGREITLFRLRKGDPCVLSASCVVEQITFDTQMTAETDCELLVVNSASFEKLTSQNIYVRCFMFELLCERFSSVMWTMQMILFKGYDRRLAAFLTEEYDRTGRSEIKMTHEQIAQHTNSAREVVARMLKRFASEDLVEFKRGSIRLKDIESLRRMI</sequence>
<dbReference type="PROSITE" id="PS51063">
    <property type="entry name" value="HTH_CRP_2"/>
    <property type="match status" value="1"/>
</dbReference>
<dbReference type="InterPro" id="IPR012318">
    <property type="entry name" value="HTH_CRP"/>
</dbReference>
<keyword evidence="3" id="KW-0804">Transcription</keyword>
<dbReference type="CDD" id="cd00038">
    <property type="entry name" value="CAP_ED"/>
    <property type="match status" value="1"/>
</dbReference>
<dbReference type="Gene3D" id="2.60.120.10">
    <property type="entry name" value="Jelly Rolls"/>
    <property type="match status" value="1"/>
</dbReference>
<dbReference type="SUPFAM" id="SSF51206">
    <property type="entry name" value="cAMP-binding domain-like"/>
    <property type="match status" value="1"/>
</dbReference>
<protein>
    <submittedName>
        <fullName evidence="5">Crp/Fnr family transcriptional regulator</fullName>
    </submittedName>
</protein>
<dbReference type="InterPro" id="IPR036388">
    <property type="entry name" value="WH-like_DNA-bd_sf"/>
</dbReference>
<dbReference type="Pfam" id="PF13545">
    <property type="entry name" value="HTH_Crp_2"/>
    <property type="match status" value="1"/>
</dbReference>